<dbReference type="NCBIfam" id="TIGR02914">
    <property type="entry name" value="EpsI_fam"/>
    <property type="match status" value="1"/>
</dbReference>
<proteinExistence type="predicted"/>
<organism evidence="3 4">
    <name type="scientific">candidate division GN15 bacterium</name>
    <dbReference type="NCBI Taxonomy" id="2072418"/>
    <lineage>
        <taxon>Bacteria</taxon>
        <taxon>candidate division GN15</taxon>
    </lineage>
</organism>
<evidence type="ECO:0000313" key="3">
    <source>
        <dbReference type="EMBL" id="PWB76142.1"/>
    </source>
</evidence>
<accession>A0A855XCK2</accession>
<protein>
    <submittedName>
        <fullName evidence="3">EpsI family protein</fullName>
    </submittedName>
</protein>
<feature type="domain" description="Methanolan biosynthesis EpsI" evidence="2">
    <location>
        <begin position="8"/>
        <end position="199"/>
    </location>
</feature>
<dbReference type="Pfam" id="PF11984">
    <property type="entry name" value="DUF3485"/>
    <property type="match status" value="1"/>
</dbReference>
<dbReference type="EMBL" id="PQAP01000004">
    <property type="protein sequence ID" value="PWB76142.1"/>
    <property type="molecule type" value="Genomic_DNA"/>
</dbReference>
<evidence type="ECO:0000313" key="4">
    <source>
        <dbReference type="Proteomes" id="UP000250918"/>
    </source>
</evidence>
<name>A0A855XCK2_9BACT</name>
<comment type="caution">
    <text evidence="3">The sequence shown here is derived from an EMBL/GenBank/DDBJ whole genome shotgun (WGS) entry which is preliminary data.</text>
</comment>
<gene>
    <name evidence="3" type="primary">epsI</name>
    <name evidence="3" type="ORF">C3F09_00910</name>
</gene>
<evidence type="ECO:0000259" key="2">
    <source>
        <dbReference type="Pfam" id="PF11984"/>
    </source>
</evidence>
<reference evidence="3 4" key="1">
    <citation type="journal article" date="2018" name="ISME J.">
        <title>A methanotrophic archaeon couples anaerobic oxidation of methane to Fe(III) reduction.</title>
        <authorList>
            <person name="Cai C."/>
            <person name="Leu A.O."/>
            <person name="Xie G.J."/>
            <person name="Guo J."/>
            <person name="Feng Y."/>
            <person name="Zhao J.X."/>
            <person name="Tyson G.W."/>
            <person name="Yuan Z."/>
            <person name="Hu S."/>
        </authorList>
    </citation>
    <scope>NUCLEOTIDE SEQUENCE [LARGE SCALE GENOMIC DNA]</scope>
    <source>
        <strain evidence="3">FeB_12</strain>
    </source>
</reference>
<dbReference type="AlphaFoldDB" id="A0A855XCK2"/>
<dbReference type="InterPro" id="IPR014263">
    <property type="entry name" value="Methanolan_biosynth_EpsI"/>
</dbReference>
<feature type="signal peptide" evidence="1">
    <location>
        <begin position="1"/>
        <end position="20"/>
    </location>
</feature>
<evidence type="ECO:0000256" key="1">
    <source>
        <dbReference type="SAM" id="SignalP"/>
    </source>
</evidence>
<feature type="chain" id="PRO_5032968233" evidence="1">
    <location>
        <begin position="21"/>
        <end position="215"/>
    </location>
</feature>
<keyword evidence="1" id="KW-0732">Signal</keyword>
<sequence length="215" mass="24041">MAKKAFLIMLALLLATFAFSAVLQFGRPATGRRIDVRQFPAAKGDWQARTLPIEQGVIAMLRPDVIFNALYSNAAGNRVDLFFSYFSGDNAQSGVHSPRNCMPGAGWTIERTEKRDIPFGNGVIPASRMYVRYETDNRVVDYFYITRHGETSNDYTRKLYTMIGALSFQPADVAFVRFIAADDPADISQLEAFESEFIGEIYGLLPFKPPSQRGS</sequence>
<dbReference type="Proteomes" id="UP000250918">
    <property type="component" value="Unassembled WGS sequence"/>
</dbReference>